<evidence type="ECO:0000313" key="3">
    <source>
        <dbReference type="EMBL" id="QJE02098.1"/>
    </source>
</evidence>
<keyword evidence="4" id="KW-1185">Reference proteome</keyword>
<feature type="signal peptide" evidence="1">
    <location>
        <begin position="1"/>
        <end position="25"/>
    </location>
</feature>
<feature type="domain" description="Ice-binding protein C-terminal" evidence="2">
    <location>
        <begin position="217"/>
        <end position="240"/>
    </location>
</feature>
<accession>A0A7Z2ZU18</accession>
<dbReference type="RefSeq" id="WP_170204185.1">
    <property type="nucleotide sequence ID" value="NZ_CP051685.1"/>
</dbReference>
<feature type="chain" id="PRO_5031442895" evidence="1">
    <location>
        <begin position="26"/>
        <end position="251"/>
    </location>
</feature>
<dbReference type="NCBIfam" id="TIGR02595">
    <property type="entry name" value="PEP_CTERM"/>
    <property type="match status" value="1"/>
</dbReference>
<keyword evidence="1" id="KW-0732">Signal</keyword>
<dbReference type="AlphaFoldDB" id="A0A7Z2ZU18"/>
<evidence type="ECO:0000256" key="1">
    <source>
        <dbReference type="SAM" id="SignalP"/>
    </source>
</evidence>
<sequence>MENMMSTVKWLAALALAALSASIHAEPLFLSTSISGAVTSTDNRIFELGYLQAGTPITVDFANEANFTFSAIDAGTLINQSMGEFTRFDVASGSHLAAFDRTPAWNNNPFNQIQLHDNVVNAAGEVVDGFELYLYGEMYGGYVRYSLVQRLEFSPDTFDGLDAWSVLALEHAALLGGTMEWTREASSWDGPDVRGALSADVTGFSIQFSGPGAEVPAVPEPGQYALLLAGLAGAAALRRRPGRPGRAVAFG</sequence>
<gene>
    <name evidence="3" type="ORF">HH212_20460</name>
</gene>
<dbReference type="Pfam" id="PF07589">
    <property type="entry name" value="PEP-CTERM"/>
    <property type="match status" value="1"/>
</dbReference>
<dbReference type="EMBL" id="CP051685">
    <property type="protein sequence ID" value="QJE02098.1"/>
    <property type="molecule type" value="Genomic_DNA"/>
</dbReference>
<dbReference type="Proteomes" id="UP000502415">
    <property type="component" value="Chromosome"/>
</dbReference>
<dbReference type="InterPro" id="IPR013424">
    <property type="entry name" value="Ice-binding_C"/>
</dbReference>
<proteinExistence type="predicted"/>
<dbReference type="KEGG" id="mfy:HH212_20460"/>
<evidence type="ECO:0000313" key="4">
    <source>
        <dbReference type="Proteomes" id="UP000502415"/>
    </source>
</evidence>
<evidence type="ECO:0000259" key="2">
    <source>
        <dbReference type="Pfam" id="PF07589"/>
    </source>
</evidence>
<organism evidence="3 4">
    <name type="scientific">Massilia forsythiae</name>
    <dbReference type="NCBI Taxonomy" id="2728020"/>
    <lineage>
        <taxon>Bacteria</taxon>
        <taxon>Pseudomonadati</taxon>
        <taxon>Pseudomonadota</taxon>
        <taxon>Betaproteobacteria</taxon>
        <taxon>Burkholderiales</taxon>
        <taxon>Oxalobacteraceae</taxon>
        <taxon>Telluria group</taxon>
        <taxon>Massilia</taxon>
    </lineage>
</organism>
<protein>
    <submittedName>
        <fullName evidence="3">PEP-CTERM sorting domain-containing protein</fullName>
    </submittedName>
</protein>
<name>A0A7Z2ZU18_9BURK</name>
<reference evidence="3 4" key="1">
    <citation type="submission" date="2020-04" db="EMBL/GenBank/DDBJ databases">
        <title>Genome sequencing of novel species.</title>
        <authorList>
            <person name="Heo J."/>
            <person name="Kim S.-J."/>
            <person name="Kim J.-S."/>
            <person name="Hong S.-B."/>
            <person name="Kwon S.-W."/>
        </authorList>
    </citation>
    <scope>NUCLEOTIDE SEQUENCE [LARGE SCALE GENOMIC DNA]</scope>
    <source>
        <strain evidence="3 4">GN2-R2</strain>
    </source>
</reference>